<feature type="binding site" evidence="3">
    <location>
        <position position="331"/>
    </location>
    <ligand>
        <name>Zn(2+)</name>
        <dbReference type="ChEBI" id="CHEBI:29105"/>
        <note>catalytic</note>
    </ligand>
</feature>
<comment type="caution">
    <text evidence="3">Lacks conserved residue(s) required for the propagation of feature annotation.</text>
</comment>
<keyword evidence="9" id="KW-1185">Reference proteome</keyword>
<evidence type="ECO:0008006" key="10">
    <source>
        <dbReference type="Google" id="ProtNLM"/>
    </source>
</evidence>
<feature type="disulfide bond" evidence="3">
    <location>
        <begin position="344"/>
        <end position="349"/>
    </location>
</feature>
<dbReference type="EnsemblMetazoa" id="HelroT105422">
    <property type="protein sequence ID" value="HelroP105422"/>
    <property type="gene ID" value="HelroG105422"/>
</dbReference>
<dbReference type="Pfam" id="PF00200">
    <property type="entry name" value="Disintegrin"/>
    <property type="match status" value="1"/>
</dbReference>
<dbReference type="Gene3D" id="3.40.390.10">
    <property type="entry name" value="Collagenase (Catalytic Domain)"/>
    <property type="match status" value="1"/>
</dbReference>
<dbReference type="Proteomes" id="UP000015101">
    <property type="component" value="Unassembled WGS sequence"/>
</dbReference>
<evidence type="ECO:0000313" key="9">
    <source>
        <dbReference type="Proteomes" id="UP000015101"/>
    </source>
</evidence>
<sequence>MFSGIIFFLVVFAAGGLQNVAIASPDRVLLSSTDGTPLTTTLTENGGHVQQLTIDLTTSNNENFILDMLLSGHSFSSSYKETVHGESGISYNNFNRSTICYYTGTVRGQSKSHAGVSTCDQKISGFFIVNDKTFTIQPFPNSKFAASVQEASDPVNDFVCGSKGSSNTLRQLSKRSTSLSSLVSLRDKRNRIIEIYLSGDYFFYLALGSTSAAFERMRSIVNAANALYNSVGIYIVLVGSEVWTSPIFRVDIDISVTLTNFYNYKDTYLNANVPSHDTAALVSANGFSSNIIGLGSLGTMCSSTESGVVIKDGGQYNVAFPGAILTHEVGHVLGLVHDNTTCSCSSSACIMKSSISSVNVPTKFSSCSLNDLANNWSKGYDLCLWNIPDINASTSCGNGVVEDGETCDCGGLPSDMCNPSCCNAATCQLFSPYQCASGFCCDLSTCKVYQANTVCRGASDTCDLQELCDGKSAYCPEDTYKHDGTQCAVDGVTAYCSEGRCRTRDTQCAFVWGLGIKSSPDSCYTTANMRGSSMGSCRKTFTSTPTYYPCAASDVLCGQLFCDVSYENGNTQLQDLYTGYFTTAGTTCKYASFNFGTQISDPGYVPNGVTCGNNKMCYNNSCRAVSDILSVTPCSDNCTSNGICNNKGTCQCLNGLKYPECAGNIITIPAPTTTTTSTKKPSNINDAHSLHRPSSFIPIVSFHTSIALPLIFRYCL</sequence>
<dbReference type="SUPFAM" id="SSF57552">
    <property type="entry name" value="Blood coagulation inhibitor (disintegrin)"/>
    <property type="match status" value="1"/>
</dbReference>
<feature type="binding site" evidence="3">
    <location>
        <position position="337"/>
    </location>
    <ligand>
        <name>Zn(2+)</name>
        <dbReference type="ChEBI" id="CHEBI:29105"/>
        <note>catalytic</note>
    </ligand>
</feature>
<keyword evidence="3" id="KW-0479">Metal-binding</keyword>
<evidence type="ECO:0000256" key="3">
    <source>
        <dbReference type="PROSITE-ProRule" id="PRU00276"/>
    </source>
</evidence>
<dbReference type="CDD" id="cd04269">
    <property type="entry name" value="ZnMc_adamalysin_II_like"/>
    <property type="match status" value="1"/>
</dbReference>
<feature type="chain" id="PRO_5010979802" description="Peptidase M12B domain-containing protein" evidence="4">
    <location>
        <begin position="24"/>
        <end position="716"/>
    </location>
</feature>
<dbReference type="InterPro" id="IPR006586">
    <property type="entry name" value="ADAM_Cys-rich"/>
</dbReference>
<dbReference type="InterPro" id="IPR001762">
    <property type="entry name" value="Disintegrin_dom"/>
</dbReference>
<dbReference type="GO" id="GO:0046872">
    <property type="term" value="F:metal ion binding"/>
    <property type="evidence" value="ECO:0007669"/>
    <property type="project" value="UniProtKB-KW"/>
</dbReference>
<feature type="active site" evidence="3">
    <location>
        <position position="328"/>
    </location>
</feature>
<dbReference type="EMBL" id="AMQM01000199">
    <property type="status" value="NOT_ANNOTATED_CDS"/>
    <property type="molecule type" value="Genomic_DNA"/>
</dbReference>
<evidence type="ECO:0000259" key="6">
    <source>
        <dbReference type="PROSITE" id="PS50215"/>
    </source>
</evidence>
<evidence type="ECO:0000259" key="5">
    <source>
        <dbReference type="PROSITE" id="PS50214"/>
    </source>
</evidence>
<dbReference type="InterPro" id="IPR001590">
    <property type="entry name" value="Peptidase_M12B"/>
</dbReference>
<dbReference type="RefSeq" id="XP_009009316.1">
    <property type="nucleotide sequence ID" value="XM_009011068.1"/>
</dbReference>
<keyword evidence="4" id="KW-0732">Signal</keyword>
<evidence type="ECO:0000256" key="2">
    <source>
        <dbReference type="PROSITE-ProRule" id="PRU00068"/>
    </source>
</evidence>
<dbReference type="KEGG" id="hro:HELRODRAFT_105422"/>
<dbReference type="EMBL" id="KB095811">
    <property type="protein sequence ID" value="ESO12596.1"/>
    <property type="molecule type" value="Genomic_DNA"/>
</dbReference>
<dbReference type="PANTHER" id="PTHR11905">
    <property type="entry name" value="ADAM A DISINTEGRIN AND METALLOPROTEASE DOMAIN"/>
    <property type="match status" value="1"/>
</dbReference>
<keyword evidence="1 3" id="KW-1015">Disulfide bond</keyword>
<feature type="domain" description="Peptidase M12B" evidence="6">
    <location>
        <begin position="191"/>
        <end position="388"/>
    </location>
</feature>
<dbReference type="InterPro" id="IPR034027">
    <property type="entry name" value="Reprolysin_adamalysin"/>
</dbReference>
<feature type="domain" description="Disintegrin" evidence="5">
    <location>
        <begin position="393"/>
        <end position="483"/>
    </location>
</feature>
<dbReference type="OrthoDB" id="6100903at2759"/>
<keyword evidence="3" id="KW-0862">Zinc</keyword>
<reference evidence="7 9" key="2">
    <citation type="journal article" date="2013" name="Nature">
        <title>Insights into bilaterian evolution from three spiralian genomes.</title>
        <authorList>
            <person name="Simakov O."/>
            <person name="Marletaz F."/>
            <person name="Cho S.J."/>
            <person name="Edsinger-Gonzales E."/>
            <person name="Havlak P."/>
            <person name="Hellsten U."/>
            <person name="Kuo D.H."/>
            <person name="Larsson T."/>
            <person name="Lv J."/>
            <person name="Arendt D."/>
            <person name="Savage R."/>
            <person name="Osoegawa K."/>
            <person name="de Jong P."/>
            <person name="Grimwood J."/>
            <person name="Chapman J.A."/>
            <person name="Shapiro H."/>
            <person name="Aerts A."/>
            <person name="Otillar R.P."/>
            <person name="Terry A.Y."/>
            <person name="Boore J.L."/>
            <person name="Grigoriev I.V."/>
            <person name="Lindberg D.R."/>
            <person name="Seaver E.C."/>
            <person name="Weisblat D.A."/>
            <person name="Putnam N.H."/>
            <person name="Rokhsar D.S."/>
        </authorList>
    </citation>
    <scope>NUCLEOTIDE SEQUENCE</scope>
</reference>
<dbReference type="InParanoid" id="T1EDU7"/>
<dbReference type="SUPFAM" id="SSF55486">
    <property type="entry name" value="Metalloproteases ('zincins'), catalytic domain"/>
    <property type="match status" value="1"/>
</dbReference>
<protein>
    <recommendedName>
        <fullName evidence="10">Peptidase M12B domain-containing protein</fullName>
    </recommendedName>
</protein>
<dbReference type="InterPro" id="IPR036436">
    <property type="entry name" value="Disintegrin_dom_sf"/>
</dbReference>
<dbReference type="PANTHER" id="PTHR11905:SF159">
    <property type="entry name" value="ADAM METALLOPROTEASE"/>
    <property type="match status" value="1"/>
</dbReference>
<dbReference type="HOGENOM" id="CLU_012714_6_1_1"/>
<dbReference type="PROSITE" id="PS50214">
    <property type="entry name" value="DISINTEGRIN_2"/>
    <property type="match status" value="1"/>
</dbReference>
<feature type="signal peptide" evidence="4">
    <location>
        <begin position="1"/>
        <end position="23"/>
    </location>
</feature>
<dbReference type="Pfam" id="PF01421">
    <property type="entry name" value="Reprolysin"/>
    <property type="match status" value="1"/>
</dbReference>
<name>T1EDU7_HELRO</name>
<dbReference type="Pfam" id="PF08516">
    <property type="entry name" value="ADAM_CR"/>
    <property type="match status" value="1"/>
</dbReference>
<gene>
    <name evidence="8" type="primary">20194749</name>
    <name evidence="7" type="ORF">HELRODRAFT_105422</name>
</gene>
<dbReference type="Gene3D" id="4.10.70.10">
    <property type="entry name" value="Disintegrin domain"/>
    <property type="match status" value="1"/>
</dbReference>
<dbReference type="PROSITE" id="PS50215">
    <property type="entry name" value="ADAM_MEPRO"/>
    <property type="match status" value="1"/>
</dbReference>
<organism evidence="8 9">
    <name type="scientific">Helobdella robusta</name>
    <name type="common">Californian leech</name>
    <dbReference type="NCBI Taxonomy" id="6412"/>
    <lineage>
        <taxon>Eukaryota</taxon>
        <taxon>Metazoa</taxon>
        <taxon>Spiralia</taxon>
        <taxon>Lophotrochozoa</taxon>
        <taxon>Annelida</taxon>
        <taxon>Clitellata</taxon>
        <taxon>Hirudinea</taxon>
        <taxon>Rhynchobdellida</taxon>
        <taxon>Glossiphoniidae</taxon>
        <taxon>Helobdella</taxon>
    </lineage>
</organism>
<evidence type="ECO:0000313" key="7">
    <source>
        <dbReference type="EMBL" id="ESO12596.1"/>
    </source>
</evidence>
<evidence type="ECO:0000256" key="1">
    <source>
        <dbReference type="ARBA" id="ARBA00023157"/>
    </source>
</evidence>
<dbReference type="CTD" id="20194749"/>
<reference evidence="9" key="1">
    <citation type="submission" date="2012-12" db="EMBL/GenBank/DDBJ databases">
        <authorList>
            <person name="Hellsten U."/>
            <person name="Grimwood J."/>
            <person name="Chapman J.A."/>
            <person name="Shapiro H."/>
            <person name="Aerts A."/>
            <person name="Otillar R.P."/>
            <person name="Terry A.Y."/>
            <person name="Boore J.L."/>
            <person name="Simakov O."/>
            <person name="Marletaz F."/>
            <person name="Cho S.-J."/>
            <person name="Edsinger-Gonzales E."/>
            <person name="Havlak P."/>
            <person name="Kuo D.-H."/>
            <person name="Larsson T."/>
            <person name="Lv J."/>
            <person name="Arendt D."/>
            <person name="Savage R."/>
            <person name="Osoegawa K."/>
            <person name="de Jong P."/>
            <person name="Lindberg D.R."/>
            <person name="Seaver E.C."/>
            <person name="Weisblat D.A."/>
            <person name="Putnam N.H."/>
            <person name="Grigoriev I.V."/>
            <person name="Rokhsar D.S."/>
        </authorList>
    </citation>
    <scope>NUCLEOTIDE SEQUENCE</scope>
</reference>
<reference evidence="8" key="3">
    <citation type="submission" date="2015-06" db="UniProtKB">
        <authorList>
            <consortium name="EnsemblMetazoa"/>
        </authorList>
    </citation>
    <scope>IDENTIFICATION</scope>
</reference>
<feature type="disulfide bond" evidence="2">
    <location>
        <begin position="455"/>
        <end position="475"/>
    </location>
</feature>
<accession>T1EDU7</accession>
<dbReference type="SMART" id="SM00050">
    <property type="entry name" value="DISIN"/>
    <property type="match status" value="1"/>
</dbReference>
<dbReference type="GO" id="GO:0004222">
    <property type="term" value="F:metalloendopeptidase activity"/>
    <property type="evidence" value="ECO:0000318"/>
    <property type="project" value="GO_Central"/>
</dbReference>
<evidence type="ECO:0000313" key="8">
    <source>
        <dbReference type="EnsemblMetazoa" id="HelroP105422"/>
    </source>
</evidence>
<dbReference type="SMART" id="SM00608">
    <property type="entry name" value="ACR"/>
    <property type="match status" value="1"/>
</dbReference>
<feature type="binding site" evidence="3">
    <location>
        <position position="327"/>
    </location>
    <ligand>
        <name>Zn(2+)</name>
        <dbReference type="ChEBI" id="CHEBI:29105"/>
        <note>catalytic</note>
    </ligand>
</feature>
<dbReference type="InterPro" id="IPR024079">
    <property type="entry name" value="MetalloPept_cat_dom_sf"/>
</dbReference>
<dbReference type="AlphaFoldDB" id="T1EDU7"/>
<dbReference type="GeneID" id="20194749"/>
<dbReference type="GO" id="GO:0006509">
    <property type="term" value="P:membrane protein ectodomain proteolysis"/>
    <property type="evidence" value="ECO:0000318"/>
    <property type="project" value="GO_Central"/>
</dbReference>
<evidence type="ECO:0000256" key="4">
    <source>
        <dbReference type="SAM" id="SignalP"/>
    </source>
</evidence>
<dbReference type="eggNOG" id="KOG3607">
    <property type="taxonomic scope" value="Eukaryota"/>
</dbReference>
<proteinExistence type="predicted"/>